<keyword evidence="1" id="KW-0472">Membrane</keyword>
<feature type="transmembrane region" description="Helical" evidence="1">
    <location>
        <begin position="185"/>
        <end position="206"/>
    </location>
</feature>
<keyword evidence="2" id="KW-0560">Oxidoreductase</keyword>
<dbReference type="NCBIfam" id="TIGR03753">
    <property type="entry name" value="blh_monoox"/>
    <property type="match status" value="1"/>
</dbReference>
<organism evidence="2">
    <name type="scientific">uncultured bacterium EIL11C05</name>
    <dbReference type="NCBI Taxonomy" id="1768199"/>
    <lineage>
        <taxon>Bacteria</taxon>
        <taxon>environmental samples</taxon>
    </lineage>
</organism>
<keyword evidence="1" id="KW-0812">Transmembrane</keyword>
<sequence>MTGLPHGAVDPAIARQAGLWRGVRGLVKFSLGYLAMSVAVVGVWFILPELFIVPMLSFSAWHFSGDWQRYFGRVPSLAISTSVITLPALFYPAEVLAIFAVLAPAGSQIIVDGMAFISIVSSLIAAYCCLKTRQPSIIVLAELVILFCTAYALPPIAYFTVYFCLLHSPIHLNQYMEQLGLVETLVYAVPFTVLSFGAGALLFLSLPDIDISFQLIQVVFVGLFALTVPHMLLIGVLNQDSQGKAG</sequence>
<feature type="transmembrane region" description="Helical" evidence="1">
    <location>
        <begin position="218"/>
        <end position="237"/>
    </location>
</feature>
<feature type="transmembrane region" description="Helical" evidence="1">
    <location>
        <begin position="137"/>
        <end position="165"/>
    </location>
</feature>
<feature type="transmembrane region" description="Helical" evidence="1">
    <location>
        <begin position="77"/>
        <end position="103"/>
    </location>
</feature>
<dbReference type="EMBL" id="KT201088">
    <property type="protein sequence ID" value="ALS56138.1"/>
    <property type="molecule type" value="Genomic_DNA"/>
</dbReference>
<feature type="transmembrane region" description="Helical" evidence="1">
    <location>
        <begin position="31"/>
        <end position="56"/>
    </location>
</feature>
<dbReference type="InterPro" id="IPR022270">
    <property type="entry name" value="Blh_diox"/>
</dbReference>
<evidence type="ECO:0000256" key="1">
    <source>
        <dbReference type="SAM" id="Phobius"/>
    </source>
</evidence>
<dbReference type="GO" id="GO:0004497">
    <property type="term" value="F:monooxygenase activity"/>
    <property type="evidence" value="ECO:0007669"/>
    <property type="project" value="UniProtKB-KW"/>
</dbReference>
<dbReference type="Pfam" id="PF15461">
    <property type="entry name" value="BCD"/>
    <property type="match status" value="1"/>
</dbReference>
<evidence type="ECO:0000313" key="2">
    <source>
        <dbReference type="EMBL" id="ALS56138.1"/>
    </source>
</evidence>
<feature type="transmembrane region" description="Helical" evidence="1">
    <location>
        <begin position="109"/>
        <end position="130"/>
    </location>
</feature>
<reference evidence="2" key="1">
    <citation type="journal article" date="2016" name="ISME J.">
        <title>Functional metagenomic screen reveals new and diverse microbial rhodopsins.</title>
        <authorList>
            <person name="Pushkarev A."/>
            <person name="Beja O."/>
        </authorList>
    </citation>
    <scope>NUCLEOTIDE SEQUENCE</scope>
</reference>
<name>A0A0U2X357_9BACT</name>
<keyword evidence="2" id="KW-0503">Monooxygenase</keyword>
<keyword evidence="1" id="KW-1133">Transmembrane helix</keyword>
<dbReference type="GO" id="GO:0016702">
    <property type="term" value="F:oxidoreductase activity, acting on single donors with incorporation of molecular oxygen, incorporation of two atoms of oxygen"/>
    <property type="evidence" value="ECO:0007669"/>
    <property type="project" value="InterPro"/>
</dbReference>
<proteinExistence type="predicted"/>
<dbReference type="AlphaFoldDB" id="A0A0U2X357"/>
<protein>
    <submittedName>
        <fullName evidence="2">Putative Brp/Blh family beta-carotene 15,15'-monooxygenase</fullName>
    </submittedName>
</protein>
<accession>A0A0U2X357</accession>